<gene>
    <name evidence="11" type="ORF">MBJ925_LOCUS28142</name>
</gene>
<keyword evidence="4" id="KW-0547">Nucleotide-binding</keyword>
<dbReference type="PANTHER" id="PTHR11384:SF59">
    <property type="entry name" value="LYSOSOMAL COBALAMIN TRANSPORTER ABCD4"/>
    <property type="match status" value="1"/>
</dbReference>
<dbReference type="GO" id="GO:0005524">
    <property type="term" value="F:ATP binding"/>
    <property type="evidence" value="ECO:0007669"/>
    <property type="project" value="UniProtKB-KW"/>
</dbReference>
<feature type="transmembrane region" description="Helical" evidence="8">
    <location>
        <begin position="151"/>
        <end position="168"/>
    </location>
</feature>
<dbReference type="InterPro" id="IPR050835">
    <property type="entry name" value="ABC_transporter_sub-D"/>
</dbReference>
<feature type="domain" description="ABC transmembrane type-1" evidence="10">
    <location>
        <begin position="1"/>
        <end position="296"/>
    </location>
</feature>
<dbReference type="Gene3D" id="3.40.50.300">
    <property type="entry name" value="P-loop containing nucleotide triphosphate hydrolases"/>
    <property type="match status" value="1"/>
</dbReference>
<dbReference type="Pfam" id="PF00005">
    <property type="entry name" value="ABC_tran"/>
    <property type="match status" value="1"/>
</dbReference>
<evidence type="ECO:0000256" key="2">
    <source>
        <dbReference type="ARBA" id="ARBA00022448"/>
    </source>
</evidence>
<dbReference type="CDD" id="cd03223">
    <property type="entry name" value="ABCD_peroxisomal_ALDP"/>
    <property type="match status" value="1"/>
</dbReference>
<dbReference type="AlphaFoldDB" id="A0A816W8F3"/>
<keyword evidence="3 8" id="KW-0812">Transmembrane</keyword>
<dbReference type="Proteomes" id="UP000663824">
    <property type="component" value="Unassembled WGS sequence"/>
</dbReference>
<dbReference type="SUPFAM" id="SSF90123">
    <property type="entry name" value="ABC transporter transmembrane region"/>
    <property type="match status" value="1"/>
</dbReference>
<dbReference type="InterPro" id="IPR027417">
    <property type="entry name" value="P-loop_NTPase"/>
</dbReference>
<dbReference type="GO" id="GO:0016887">
    <property type="term" value="F:ATP hydrolysis activity"/>
    <property type="evidence" value="ECO:0007669"/>
    <property type="project" value="InterPro"/>
</dbReference>
<dbReference type="PROSITE" id="PS50893">
    <property type="entry name" value="ABC_TRANSPORTER_2"/>
    <property type="match status" value="1"/>
</dbReference>
<feature type="transmembrane region" description="Helical" evidence="8">
    <location>
        <begin position="31"/>
        <end position="51"/>
    </location>
</feature>
<protein>
    <recommendedName>
        <fullName evidence="13">ABC transporter ATP-binding protein</fullName>
    </recommendedName>
</protein>
<dbReference type="PROSITE" id="PS00211">
    <property type="entry name" value="ABC_TRANSPORTER_1"/>
    <property type="match status" value="1"/>
</dbReference>
<evidence type="ECO:0000256" key="8">
    <source>
        <dbReference type="SAM" id="Phobius"/>
    </source>
</evidence>
<dbReference type="PANTHER" id="PTHR11384">
    <property type="entry name" value="ATP-BINDING CASSETTE, SUB-FAMILY D MEMBER"/>
    <property type="match status" value="1"/>
</dbReference>
<evidence type="ECO:0000256" key="1">
    <source>
        <dbReference type="ARBA" id="ARBA00008575"/>
    </source>
</evidence>
<dbReference type="InterPro" id="IPR003439">
    <property type="entry name" value="ABC_transporter-like_ATP-bd"/>
</dbReference>
<evidence type="ECO:0000256" key="4">
    <source>
        <dbReference type="ARBA" id="ARBA00022741"/>
    </source>
</evidence>
<keyword evidence="6 8" id="KW-1133">Transmembrane helix</keyword>
<keyword evidence="2" id="KW-0813">Transport</keyword>
<evidence type="ECO:0000256" key="7">
    <source>
        <dbReference type="ARBA" id="ARBA00023136"/>
    </source>
</evidence>
<comment type="similarity">
    <text evidence="1">Belongs to the ABC transporter superfamily. ABCD family. Peroxisomal fatty acyl CoA transporter (TC 3.A.1.203) subfamily.</text>
</comment>
<keyword evidence="7 8" id="KW-0472">Membrane</keyword>
<name>A0A816W8F3_9BILA</name>
<evidence type="ECO:0000259" key="9">
    <source>
        <dbReference type="PROSITE" id="PS50893"/>
    </source>
</evidence>
<sequence length="550" mass="63700">MELISIGLEVLFSYWHNAFFNALQRLDQSSFVRLLFYFPFIVLTIVAVRVYKSYMTQLLELHWRRWLTNHFLSNYLADHAYYRASLKSKRDDNPDQKISADVGSYIAHTCTLTIGGMHAIISFIPHVFILWSLSGVVEIRATQYFSYNMRGGLMWITVICAGLGTLITDRIGRNLMNLNYEQERHEANFRYGLARLRDHVESIASYHGELNEHVSLMNLFSALMSNFRQIMRCSFRLNWFSHSFSYISHVFPYMIASTRFFSKEITLGDLTQIGSAYVQVQKSFSFVITYYTTIAQWRAETQRLLNLVNTLKDLHTEKQHSKIKIIRTLKEQNIRIEGLNAQLPLKMTTDRPQILFENFNCIFEPCQSVLITGQSGCGKSTLFRILSGIWPYGRGTITMPAHDTIEFVPQKPYCPLGSLRHCLTYPSTTLCASADDAKIQRLLRLCQLELLVNRLNDVDDWSLVLSLGEQQKMIFVRVLLRQPKWIFLDEATSSLDEPSETHLYSTLFQELGSCSTIISVGHRKNLQQFHRIQLQCANRQINRVNLLTDT</sequence>
<proteinExistence type="inferred from homology"/>
<dbReference type="GO" id="GO:0005886">
    <property type="term" value="C:plasma membrane"/>
    <property type="evidence" value="ECO:0007669"/>
    <property type="project" value="TreeGrafter"/>
</dbReference>
<evidence type="ECO:0000256" key="6">
    <source>
        <dbReference type="ARBA" id="ARBA00022989"/>
    </source>
</evidence>
<dbReference type="InterPro" id="IPR011527">
    <property type="entry name" value="ABC1_TM_dom"/>
</dbReference>
<dbReference type="Gene3D" id="1.20.1560.10">
    <property type="entry name" value="ABC transporter type 1, transmembrane domain"/>
    <property type="match status" value="1"/>
</dbReference>
<accession>A0A816W8F3</accession>
<evidence type="ECO:0000313" key="12">
    <source>
        <dbReference type="Proteomes" id="UP000663824"/>
    </source>
</evidence>
<feature type="transmembrane region" description="Helical" evidence="8">
    <location>
        <begin position="105"/>
        <end position="131"/>
    </location>
</feature>
<dbReference type="SUPFAM" id="SSF52540">
    <property type="entry name" value="P-loop containing nucleoside triphosphate hydrolases"/>
    <property type="match status" value="1"/>
</dbReference>
<dbReference type="InterPro" id="IPR017871">
    <property type="entry name" value="ABC_transporter-like_CS"/>
</dbReference>
<reference evidence="11" key="1">
    <citation type="submission" date="2021-02" db="EMBL/GenBank/DDBJ databases">
        <authorList>
            <person name="Nowell W R."/>
        </authorList>
    </citation>
    <scope>NUCLEOTIDE SEQUENCE</scope>
</reference>
<dbReference type="InterPro" id="IPR036640">
    <property type="entry name" value="ABC1_TM_sf"/>
</dbReference>
<dbReference type="GO" id="GO:0140359">
    <property type="term" value="F:ABC-type transporter activity"/>
    <property type="evidence" value="ECO:0007669"/>
    <property type="project" value="InterPro"/>
</dbReference>
<feature type="domain" description="ABC transporter" evidence="9">
    <location>
        <begin position="334"/>
        <end position="548"/>
    </location>
</feature>
<dbReference type="EMBL" id="CAJNRE010015059">
    <property type="protein sequence ID" value="CAF2134162.1"/>
    <property type="molecule type" value="Genomic_DNA"/>
</dbReference>
<evidence type="ECO:0000313" key="11">
    <source>
        <dbReference type="EMBL" id="CAF2134162.1"/>
    </source>
</evidence>
<organism evidence="11 12">
    <name type="scientific">Rotaria magnacalcarata</name>
    <dbReference type="NCBI Taxonomy" id="392030"/>
    <lineage>
        <taxon>Eukaryota</taxon>
        <taxon>Metazoa</taxon>
        <taxon>Spiralia</taxon>
        <taxon>Gnathifera</taxon>
        <taxon>Rotifera</taxon>
        <taxon>Eurotatoria</taxon>
        <taxon>Bdelloidea</taxon>
        <taxon>Philodinida</taxon>
        <taxon>Philodinidae</taxon>
        <taxon>Rotaria</taxon>
    </lineage>
</organism>
<evidence type="ECO:0000256" key="3">
    <source>
        <dbReference type="ARBA" id="ARBA00022692"/>
    </source>
</evidence>
<evidence type="ECO:0008006" key="13">
    <source>
        <dbReference type="Google" id="ProtNLM"/>
    </source>
</evidence>
<dbReference type="PROSITE" id="PS50929">
    <property type="entry name" value="ABC_TM1F"/>
    <property type="match status" value="1"/>
</dbReference>
<dbReference type="Pfam" id="PF06472">
    <property type="entry name" value="ABC_membrane_2"/>
    <property type="match status" value="1"/>
</dbReference>
<dbReference type="InterPro" id="IPR003593">
    <property type="entry name" value="AAA+_ATPase"/>
</dbReference>
<dbReference type="SMART" id="SM00382">
    <property type="entry name" value="AAA"/>
    <property type="match status" value="1"/>
</dbReference>
<comment type="caution">
    <text evidence="11">The sequence shown here is derived from an EMBL/GenBank/DDBJ whole genome shotgun (WGS) entry which is preliminary data.</text>
</comment>
<keyword evidence="5" id="KW-0067">ATP-binding</keyword>
<evidence type="ECO:0000256" key="5">
    <source>
        <dbReference type="ARBA" id="ARBA00022840"/>
    </source>
</evidence>
<evidence type="ECO:0000259" key="10">
    <source>
        <dbReference type="PROSITE" id="PS50929"/>
    </source>
</evidence>